<sequence>KSVAFLYFFKLSARFYGPYKILKKIGAIAYRLHLPDGVQIHNIFHVSLLHKYLGTRPEPLPNLPPVAHDSSPLPTPSKILEKRMVQKGRCHPYTEVLVQWHSTRSSDAA</sequence>
<name>A0ACB7I147_MANES</name>
<protein>
    <submittedName>
        <fullName evidence="1">Uncharacterized protein</fullName>
    </submittedName>
</protein>
<organism evidence="1 2">
    <name type="scientific">Manihot esculenta</name>
    <name type="common">Cassava</name>
    <name type="synonym">Jatropha manihot</name>
    <dbReference type="NCBI Taxonomy" id="3983"/>
    <lineage>
        <taxon>Eukaryota</taxon>
        <taxon>Viridiplantae</taxon>
        <taxon>Streptophyta</taxon>
        <taxon>Embryophyta</taxon>
        <taxon>Tracheophyta</taxon>
        <taxon>Spermatophyta</taxon>
        <taxon>Magnoliopsida</taxon>
        <taxon>eudicotyledons</taxon>
        <taxon>Gunneridae</taxon>
        <taxon>Pentapetalae</taxon>
        <taxon>rosids</taxon>
        <taxon>fabids</taxon>
        <taxon>Malpighiales</taxon>
        <taxon>Euphorbiaceae</taxon>
        <taxon>Crotonoideae</taxon>
        <taxon>Manihoteae</taxon>
        <taxon>Manihot</taxon>
    </lineage>
</organism>
<gene>
    <name evidence="1" type="ORF">MANES_03G006050v8</name>
</gene>
<reference evidence="2" key="1">
    <citation type="journal article" date="2016" name="Nat. Biotechnol.">
        <title>Sequencing wild and cultivated cassava and related species reveals extensive interspecific hybridization and genetic diversity.</title>
        <authorList>
            <person name="Bredeson J.V."/>
            <person name="Lyons J.B."/>
            <person name="Prochnik S.E."/>
            <person name="Wu G.A."/>
            <person name="Ha C.M."/>
            <person name="Edsinger-Gonzales E."/>
            <person name="Grimwood J."/>
            <person name="Schmutz J."/>
            <person name="Rabbi I.Y."/>
            <person name="Egesi C."/>
            <person name="Nauluvula P."/>
            <person name="Lebot V."/>
            <person name="Ndunguru J."/>
            <person name="Mkamilo G."/>
            <person name="Bart R.S."/>
            <person name="Setter T.L."/>
            <person name="Gleadow R.M."/>
            <person name="Kulakow P."/>
            <person name="Ferguson M.E."/>
            <person name="Rounsley S."/>
            <person name="Rokhsar D.S."/>
        </authorList>
    </citation>
    <scope>NUCLEOTIDE SEQUENCE [LARGE SCALE GENOMIC DNA]</scope>
    <source>
        <strain evidence="2">cv. AM560-2</strain>
    </source>
</reference>
<evidence type="ECO:0000313" key="1">
    <source>
        <dbReference type="EMBL" id="KAG8656786.1"/>
    </source>
</evidence>
<evidence type="ECO:0000313" key="2">
    <source>
        <dbReference type="Proteomes" id="UP000091857"/>
    </source>
</evidence>
<dbReference type="Proteomes" id="UP000091857">
    <property type="component" value="Chromosome 3"/>
</dbReference>
<dbReference type="EMBL" id="CM004389">
    <property type="protein sequence ID" value="KAG8656786.1"/>
    <property type="molecule type" value="Genomic_DNA"/>
</dbReference>
<comment type="caution">
    <text evidence="1">The sequence shown here is derived from an EMBL/GenBank/DDBJ whole genome shotgun (WGS) entry which is preliminary data.</text>
</comment>
<accession>A0ACB7I147</accession>
<keyword evidence="2" id="KW-1185">Reference proteome</keyword>
<feature type="non-terminal residue" evidence="1">
    <location>
        <position position="1"/>
    </location>
</feature>
<proteinExistence type="predicted"/>